<evidence type="ECO:0000313" key="2">
    <source>
        <dbReference type="Proteomes" id="UP000036410"/>
    </source>
</evidence>
<sequence>MNLTEIKHMIANLVNYRDSDITHTFANRFTLSYSNQLNSFQICDIENDIIHRYKEPETTALALFNMIHNLPKIMYRHTNSFEQV</sequence>
<proteinExistence type="predicted"/>
<reference evidence="1 2" key="1">
    <citation type="submission" date="2015-01" db="EMBL/GenBank/DDBJ databases">
        <title>Genome sequence of bacillus megaterium Q3.</title>
        <authorList>
            <person name="Wang Y."/>
            <person name="Luo K."/>
            <person name="Bai L."/>
            <person name="Luo F."/>
        </authorList>
    </citation>
    <scope>NUCLEOTIDE SEQUENCE [LARGE SCALE GENOMIC DNA]</scope>
    <source>
        <strain evidence="1 2">Q3</strain>
    </source>
</reference>
<accession>A0A806TKQ5</accession>
<dbReference type="AlphaFoldDB" id="A0A806TKQ5"/>
<name>A0A806TKQ5_PRIMG</name>
<evidence type="ECO:0000313" key="1">
    <source>
        <dbReference type="EMBL" id="AKP78258.1"/>
    </source>
</evidence>
<organism evidence="1 2">
    <name type="scientific">Priestia megaterium Q3</name>
    <dbReference type="NCBI Taxonomy" id="1452722"/>
    <lineage>
        <taxon>Bacteria</taxon>
        <taxon>Bacillati</taxon>
        <taxon>Bacillota</taxon>
        <taxon>Bacilli</taxon>
        <taxon>Bacillales</taxon>
        <taxon>Bacillaceae</taxon>
        <taxon>Priestia</taxon>
    </lineage>
</organism>
<gene>
    <name evidence="1" type="ORF">AS52_03297</name>
</gene>
<protein>
    <submittedName>
        <fullName evidence="1">Uncharacterized protein</fullName>
    </submittedName>
</protein>
<dbReference type="Proteomes" id="UP000036410">
    <property type="component" value="Chromosome"/>
</dbReference>
<dbReference type="EMBL" id="CP010586">
    <property type="protein sequence ID" value="AKP78258.1"/>
    <property type="molecule type" value="Genomic_DNA"/>
</dbReference>